<dbReference type="CDD" id="cd23161">
    <property type="entry name" value="Prefoldin_6"/>
    <property type="match status" value="1"/>
</dbReference>
<dbReference type="GO" id="GO:0051082">
    <property type="term" value="F:unfolded protein binding"/>
    <property type="evidence" value="ECO:0007669"/>
    <property type="project" value="InterPro"/>
</dbReference>
<evidence type="ECO:0000256" key="2">
    <source>
        <dbReference type="ARBA" id="ARBA00023186"/>
    </source>
</evidence>
<name>A0AAV9UWH6_9PEZI</name>
<dbReference type="InterPro" id="IPR009053">
    <property type="entry name" value="Prefoldin"/>
</dbReference>
<dbReference type="GO" id="GO:0051131">
    <property type="term" value="P:chaperone-mediated protein complex assembly"/>
    <property type="evidence" value="ECO:0007669"/>
    <property type="project" value="TreeGrafter"/>
</dbReference>
<proteinExistence type="inferred from homology"/>
<comment type="caution">
    <text evidence="4">The sequence shown here is derived from an EMBL/GenBank/DDBJ whole genome shotgun (WGS) entry which is preliminary data.</text>
</comment>
<dbReference type="PANTHER" id="PTHR21431:SF0">
    <property type="entry name" value="PREFOLDIN SUBUNIT 6"/>
    <property type="match status" value="1"/>
</dbReference>
<dbReference type="EMBL" id="JAVHNQ010000004">
    <property type="protein sequence ID" value="KAK6349974.1"/>
    <property type="molecule type" value="Genomic_DNA"/>
</dbReference>
<dbReference type="InterPro" id="IPR002777">
    <property type="entry name" value="PFD_beta-like"/>
</dbReference>
<accession>A0AAV9UWH6</accession>
<dbReference type="Pfam" id="PF01920">
    <property type="entry name" value="Prefoldin_2"/>
    <property type="match status" value="1"/>
</dbReference>
<dbReference type="SUPFAM" id="SSF46579">
    <property type="entry name" value="Prefoldin"/>
    <property type="match status" value="1"/>
</dbReference>
<evidence type="ECO:0000313" key="5">
    <source>
        <dbReference type="Proteomes" id="UP001375240"/>
    </source>
</evidence>
<dbReference type="Gene3D" id="1.10.287.370">
    <property type="match status" value="1"/>
</dbReference>
<evidence type="ECO:0008006" key="6">
    <source>
        <dbReference type="Google" id="ProtNLM"/>
    </source>
</evidence>
<dbReference type="PANTHER" id="PTHR21431">
    <property type="entry name" value="PREFOLDIN SUBUNIT 6"/>
    <property type="match status" value="1"/>
</dbReference>
<protein>
    <recommendedName>
        <fullName evidence="6">Prefoldin subunit 6</fullName>
    </recommendedName>
</protein>
<dbReference type="Proteomes" id="UP001375240">
    <property type="component" value="Unassembled WGS sequence"/>
</dbReference>
<dbReference type="AlphaFoldDB" id="A0AAV9UWH6"/>
<evidence type="ECO:0000313" key="4">
    <source>
        <dbReference type="EMBL" id="KAK6349974.1"/>
    </source>
</evidence>
<dbReference type="FunFam" id="1.10.287.370:FF:000003">
    <property type="entry name" value="Prefoldin subunit 6"/>
    <property type="match status" value="1"/>
</dbReference>
<dbReference type="GO" id="GO:0051087">
    <property type="term" value="F:protein-folding chaperone binding"/>
    <property type="evidence" value="ECO:0007669"/>
    <property type="project" value="TreeGrafter"/>
</dbReference>
<keyword evidence="5" id="KW-1185">Reference proteome</keyword>
<dbReference type="GO" id="GO:0006457">
    <property type="term" value="P:protein folding"/>
    <property type="evidence" value="ECO:0007669"/>
    <property type="project" value="InterPro"/>
</dbReference>
<feature type="coiled-coil region" evidence="3">
    <location>
        <begin position="1"/>
        <end position="45"/>
    </location>
</feature>
<feature type="coiled-coil region" evidence="3">
    <location>
        <begin position="72"/>
        <end position="99"/>
    </location>
</feature>
<organism evidence="4 5">
    <name type="scientific">Orbilia brochopaga</name>
    <dbReference type="NCBI Taxonomy" id="3140254"/>
    <lineage>
        <taxon>Eukaryota</taxon>
        <taxon>Fungi</taxon>
        <taxon>Dikarya</taxon>
        <taxon>Ascomycota</taxon>
        <taxon>Pezizomycotina</taxon>
        <taxon>Orbiliomycetes</taxon>
        <taxon>Orbiliales</taxon>
        <taxon>Orbiliaceae</taxon>
        <taxon>Orbilia</taxon>
    </lineage>
</organism>
<evidence type="ECO:0000256" key="3">
    <source>
        <dbReference type="SAM" id="Coils"/>
    </source>
</evidence>
<dbReference type="GO" id="GO:0016272">
    <property type="term" value="C:prefoldin complex"/>
    <property type="evidence" value="ECO:0007669"/>
    <property type="project" value="InterPro"/>
</dbReference>
<comment type="similarity">
    <text evidence="1">Belongs to the prefoldin subunit beta family.</text>
</comment>
<reference evidence="4 5" key="1">
    <citation type="submission" date="2019-10" db="EMBL/GenBank/DDBJ databases">
        <authorList>
            <person name="Palmer J.M."/>
        </authorList>
    </citation>
    <scope>NUCLEOTIDE SEQUENCE [LARGE SCALE GENOMIC DNA]</scope>
    <source>
        <strain evidence="4 5">TWF696</strain>
    </source>
</reference>
<gene>
    <name evidence="4" type="ORF">TWF696_006228</name>
</gene>
<sequence length="123" mass="14004">MANDEKTVQQLSDEFTEIQKKLQEVIEARQRLDAQLSENKAVQKEFAALDDDANIYKLIGPTLIKQDKDEAVMNVDKRLDFIEKEIKRIEAQIAEFSSSSDKKKAEIMQIQMQQQQAAGASTT</sequence>
<keyword evidence="2" id="KW-0143">Chaperone</keyword>
<keyword evidence="3" id="KW-0175">Coiled coil</keyword>
<dbReference type="GO" id="GO:0005737">
    <property type="term" value="C:cytoplasm"/>
    <property type="evidence" value="ECO:0007669"/>
    <property type="project" value="TreeGrafter"/>
</dbReference>
<evidence type="ECO:0000256" key="1">
    <source>
        <dbReference type="ARBA" id="ARBA00008045"/>
    </source>
</evidence>